<gene>
    <name evidence="1" type="ORF">HX900_17550</name>
</gene>
<comment type="caution">
    <text evidence="1">The sequence shown here is derived from an EMBL/GenBank/DDBJ whole genome shotgun (WGS) entry which is preliminary data.</text>
</comment>
<proteinExistence type="predicted"/>
<organism evidence="1 2">
    <name type="scientific">Rhizobium changzhiense</name>
    <dbReference type="NCBI Taxonomy" id="2692317"/>
    <lineage>
        <taxon>Bacteria</taxon>
        <taxon>Pseudomonadati</taxon>
        <taxon>Pseudomonadota</taxon>
        <taxon>Alphaproteobacteria</taxon>
        <taxon>Hyphomicrobiales</taxon>
        <taxon>Rhizobiaceae</taxon>
        <taxon>Rhizobium/Agrobacterium group</taxon>
        <taxon>Rhizobium</taxon>
    </lineage>
</organism>
<sequence length="151" mass="16463">MFTLFDFSTTGGKVDVKIAAYIRDRRALLGCRDFRQPKSLPRPPERRNMMMETATTLSGSYGVPSAAMVGKLEVSAITSAAATLEEARALASRVDEIVNRLCGTVPQPVSSSDPRPPVSSIFSGLRSDADRTADQVRNAHAQLNRLERELP</sequence>
<evidence type="ECO:0000313" key="1">
    <source>
        <dbReference type="EMBL" id="NZD62912.1"/>
    </source>
</evidence>
<dbReference type="EMBL" id="JACCPJ010000002">
    <property type="protein sequence ID" value="NZD62912.1"/>
    <property type="molecule type" value="Genomic_DNA"/>
</dbReference>
<accession>A0A7Z0RK31</accession>
<dbReference type="Proteomes" id="UP000532162">
    <property type="component" value="Unassembled WGS sequence"/>
</dbReference>
<dbReference type="AlphaFoldDB" id="A0A7Z0RK31"/>
<protein>
    <submittedName>
        <fullName evidence="1">Uncharacterized protein</fullName>
    </submittedName>
</protein>
<reference evidence="1 2" key="1">
    <citation type="submission" date="2020-07" db="EMBL/GenBank/DDBJ databases">
        <authorList>
            <person name="Sun Q."/>
        </authorList>
    </citation>
    <scope>NUCLEOTIDE SEQUENCE [LARGE SCALE GENOMIC DNA]</scope>
    <source>
        <strain evidence="1 2">WYCCWR 11290</strain>
    </source>
</reference>
<evidence type="ECO:0000313" key="2">
    <source>
        <dbReference type="Proteomes" id="UP000532162"/>
    </source>
</evidence>
<name>A0A7Z0RK31_9HYPH</name>
<dbReference type="RefSeq" id="WP_180695268.1">
    <property type="nucleotide sequence ID" value="NZ_JACCPJ010000002.1"/>
</dbReference>